<dbReference type="GeneID" id="59340755"/>
<organism evidence="3 4">
    <name type="scientific">Mycena indigotica</name>
    <dbReference type="NCBI Taxonomy" id="2126181"/>
    <lineage>
        <taxon>Eukaryota</taxon>
        <taxon>Fungi</taxon>
        <taxon>Dikarya</taxon>
        <taxon>Basidiomycota</taxon>
        <taxon>Agaricomycotina</taxon>
        <taxon>Agaricomycetes</taxon>
        <taxon>Agaricomycetidae</taxon>
        <taxon>Agaricales</taxon>
        <taxon>Marasmiineae</taxon>
        <taxon>Mycenaceae</taxon>
        <taxon>Mycena</taxon>
    </lineage>
</organism>
<gene>
    <name evidence="3" type="ORF">MIND_00130700</name>
</gene>
<dbReference type="RefSeq" id="XP_037226149.1">
    <property type="nucleotide sequence ID" value="XM_037358239.1"/>
</dbReference>
<name>A0A8H6WGQ4_9AGAR</name>
<keyword evidence="2" id="KW-0812">Transmembrane</keyword>
<feature type="region of interest" description="Disordered" evidence="1">
    <location>
        <begin position="297"/>
        <end position="319"/>
    </location>
</feature>
<dbReference type="GO" id="GO:0004932">
    <property type="term" value="F:mating-type factor pheromone receptor activity"/>
    <property type="evidence" value="ECO:0007669"/>
    <property type="project" value="InterPro"/>
</dbReference>
<reference evidence="3" key="1">
    <citation type="submission" date="2020-05" db="EMBL/GenBank/DDBJ databases">
        <title>Mycena genomes resolve the evolution of fungal bioluminescence.</title>
        <authorList>
            <person name="Tsai I.J."/>
        </authorList>
    </citation>
    <scope>NUCLEOTIDE SEQUENCE</scope>
    <source>
        <strain evidence="3">171206Taipei</strain>
    </source>
</reference>
<accession>A0A8H6WGQ4</accession>
<evidence type="ECO:0000313" key="3">
    <source>
        <dbReference type="EMBL" id="KAF7316126.1"/>
    </source>
</evidence>
<dbReference type="GO" id="GO:0016020">
    <property type="term" value="C:membrane"/>
    <property type="evidence" value="ECO:0007669"/>
    <property type="project" value="InterPro"/>
</dbReference>
<dbReference type="Pfam" id="PF02076">
    <property type="entry name" value="STE3"/>
    <property type="match status" value="1"/>
</dbReference>
<protein>
    <submittedName>
        <fullName evidence="3">Pheromone receptor Rcb2 B44</fullName>
    </submittedName>
</protein>
<feature type="transmembrane region" description="Helical" evidence="2">
    <location>
        <begin position="41"/>
        <end position="62"/>
    </location>
</feature>
<keyword evidence="3" id="KW-0675">Receptor</keyword>
<proteinExistence type="predicted"/>
<keyword evidence="2" id="KW-1133">Transmembrane helix</keyword>
<evidence type="ECO:0000256" key="1">
    <source>
        <dbReference type="SAM" id="MobiDB-lite"/>
    </source>
</evidence>
<feature type="compositionally biased region" description="Polar residues" evidence="1">
    <location>
        <begin position="305"/>
        <end position="314"/>
    </location>
</feature>
<dbReference type="EMBL" id="JACAZF010000001">
    <property type="protein sequence ID" value="KAF7316126.1"/>
    <property type="molecule type" value="Genomic_DNA"/>
</dbReference>
<keyword evidence="4" id="KW-1185">Reference proteome</keyword>
<sequence>MIEFGIPTAALAVNRRLYVIFRIPPSKSQLLQSPARRRNMILVDLAICLLPLVPYIALPFAAQVNSPRRFDILATVGCIPAFEDNRPNYVMRYGVQGLVIFAALGYGLLSAKAAARGGASPRIFINDAAAQHRDLSFWRYVRTTIFASGGLIACVLPSTCLAVAALPTLAAVAGVRHGQVKLEDWTASFTAQTSVEFARWSMGPVYALFAFALLGTGKDAWLCYSRLYSAMRFPRRSSSTTVGVSNIELPTIPGLSIPPKVQYGTSRPLSLSGPSTTIFVGDLGRKVPEFRSSLGTYSSHDESEYNVSSNSSMESGKFGHGREKDVAVLDWREKNFPERAESPIGGPTMLPTVLPLRITRTGRVGANHPQQIPAALVGRKIA</sequence>
<feature type="transmembrane region" description="Helical" evidence="2">
    <location>
        <begin position="90"/>
        <end position="109"/>
    </location>
</feature>
<dbReference type="Proteomes" id="UP000636479">
    <property type="component" value="Unassembled WGS sequence"/>
</dbReference>
<dbReference type="AlphaFoldDB" id="A0A8H6WGQ4"/>
<evidence type="ECO:0000313" key="4">
    <source>
        <dbReference type="Proteomes" id="UP000636479"/>
    </source>
</evidence>
<evidence type="ECO:0000256" key="2">
    <source>
        <dbReference type="SAM" id="Phobius"/>
    </source>
</evidence>
<comment type="caution">
    <text evidence="3">The sequence shown here is derived from an EMBL/GenBank/DDBJ whole genome shotgun (WGS) entry which is preliminary data.</text>
</comment>
<keyword evidence="2" id="KW-0472">Membrane</keyword>
<dbReference type="InterPro" id="IPR001499">
    <property type="entry name" value="GPCR_STE3"/>
</dbReference>
<feature type="transmembrane region" description="Helical" evidence="2">
    <location>
        <begin position="145"/>
        <end position="166"/>
    </location>
</feature>
<feature type="transmembrane region" description="Helical" evidence="2">
    <location>
        <begin position="205"/>
        <end position="227"/>
    </location>
</feature>